<feature type="compositionally biased region" description="Basic and acidic residues" evidence="5">
    <location>
        <begin position="25"/>
        <end position="50"/>
    </location>
</feature>
<dbReference type="Pfam" id="PF07727">
    <property type="entry name" value="RVT_2"/>
    <property type="match status" value="1"/>
</dbReference>
<dbReference type="PANTHER" id="PTHR42648:SF32">
    <property type="entry name" value="RIBONUCLEASE H-LIKE DOMAIN, GAG-PRE-INTEGRASE DOMAIN PROTEIN-RELATED"/>
    <property type="match status" value="1"/>
</dbReference>
<proteinExistence type="predicted"/>
<evidence type="ECO:0000256" key="5">
    <source>
        <dbReference type="SAM" id="MobiDB-lite"/>
    </source>
</evidence>
<feature type="region of interest" description="Disordered" evidence="5">
    <location>
        <begin position="1889"/>
        <end position="1945"/>
    </location>
</feature>
<dbReference type="InterPro" id="IPR025724">
    <property type="entry name" value="GAG-pre-integrase_dom"/>
</dbReference>
<gene>
    <name evidence="7" type="ORF">Tci_004605</name>
</gene>
<dbReference type="SMART" id="SM00343">
    <property type="entry name" value="ZnF_C2HC"/>
    <property type="match status" value="2"/>
</dbReference>
<feature type="compositionally biased region" description="Basic and acidic residues" evidence="5">
    <location>
        <begin position="64"/>
        <end position="75"/>
    </location>
</feature>
<evidence type="ECO:0000259" key="6">
    <source>
        <dbReference type="PROSITE" id="PS50158"/>
    </source>
</evidence>
<feature type="compositionally biased region" description="Basic residues" evidence="5">
    <location>
        <begin position="900"/>
        <end position="910"/>
    </location>
</feature>
<dbReference type="SUPFAM" id="SSF57756">
    <property type="entry name" value="Retrovirus zinc finger-like domains"/>
    <property type="match status" value="1"/>
</dbReference>
<dbReference type="Pfam" id="PF13976">
    <property type="entry name" value="gag_pre-integrs"/>
    <property type="match status" value="1"/>
</dbReference>
<feature type="region of interest" description="Disordered" evidence="5">
    <location>
        <begin position="895"/>
        <end position="917"/>
    </location>
</feature>
<dbReference type="PROSITE" id="PS50158">
    <property type="entry name" value="ZF_CCHC"/>
    <property type="match status" value="1"/>
</dbReference>
<feature type="region of interest" description="Disordered" evidence="5">
    <location>
        <begin position="419"/>
        <end position="445"/>
    </location>
</feature>
<evidence type="ECO:0000256" key="3">
    <source>
        <dbReference type="PROSITE-ProRule" id="PRU00047"/>
    </source>
</evidence>
<dbReference type="GO" id="GO:0016787">
    <property type="term" value="F:hydrolase activity"/>
    <property type="evidence" value="ECO:0007669"/>
    <property type="project" value="UniProtKB-KW"/>
</dbReference>
<dbReference type="PANTHER" id="PTHR42648">
    <property type="entry name" value="TRANSPOSASE, PUTATIVE-RELATED"/>
    <property type="match status" value="1"/>
</dbReference>
<feature type="compositionally biased region" description="Basic residues" evidence="5">
    <location>
        <begin position="1249"/>
        <end position="1258"/>
    </location>
</feature>
<feature type="domain" description="CCHC-type" evidence="6">
    <location>
        <begin position="615"/>
        <end position="630"/>
    </location>
</feature>
<organism evidence="7">
    <name type="scientific">Tanacetum cinerariifolium</name>
    <name type="common">Dalmatian daisy</name>
    <name type="synonym">Chrysanthemum cinerariifolium</name>
    <dbReference type="NCBI Taxonomy" id="118510"/>
    <lineage>
        <taxon>Eukaryota</taxon>
        <taxon>Viridiplantae</taxon>
        <taxon>Streptophyta</taxon>
        <taxon>Embryophyta</taxon>
        <taxon>Tracheophyta</taxon>
        <taxon>Spermatophyta</taxon>
        <taxon>Magnoliopsida</taxon>
        <taxon>eudicotyledons</taxon>
        <taxon>Gunneridae</taxon>
        <taxon>Pentapetalae</taxon>
        <taxon>asterids</taxon>
        <taxon>campanulids</taxon>
        <taxon>Asterales</taxon>
        <taxon>Asteraceae</taxon>
        <taxon>Asteroideae</taxon>
        <taxon>Anthemideae</taxon>
        <taxon>Anthemidinae</taxon>
        <taxon>Tanacetum</taxon>
    </lineage>
</organism>
<feature type="coiled-coil region" evidence="4">
    <location>
        <begin position="78"/>
        <end position="105"/>
    </location>
</feature>
<dbReference type="GO" id="GO:0003676">
    <property type="term" value="F:nucleic acid binding"/>
    <property type="evidence" value="ECO:0007669"/>
    <property type="project" value="InterPro"/>
</dbReference>
<feature type="coiled-coil region" evidence="4">
    <location>
        <begin position="698"/>
        <end position="725"/>
    </location>
</feature>
<feature type="region of interest" description="Disordered" evidence="5">
    <location>
        <begin position="25"/>
        <end position="75"/>
    </location>
</feature>
<keyword evidence="3" id="KW-0863">Zinc-finger</keyword>
<dbReference type="InterPro" id="IPR039537">
    <property type="entry name" value="Retrotran_Ty1/copia-like"/>
</dbReference>
<feature type="non-terminal residue" evidence="7">
    <location>
        <position position="1"/>
    </location>
</feature>
<dbReference type="InterPro" id="IPR036875">
    <property type="entry name" value="Znf_CCHC_sf"/>
</dbReference>
<keyword evidence="3" id="KW-0862">Zinc</keyword>
<dbReference type="GO" id="GO:0008270">
    <property type="term" value="F:zinc ion binding"/>
    <property type="evidence" value="ECO:0007669"/>
    <property type="project" value="UniProtKB-KW"/>
</dbReference>
<evidence type="ECO:0000256" key="1">
    <source>
        <dbReference type="ARBA" id="ARBA00022723"/>
    </source>
</evidence>
<dbReference type="EMBL" id="BKCJ010000375">
    <property type="protein sequence ID" value="GEU32627.1"/>
    <property type="molecule type" value="Genomic_DNA"/>
</dbReference>
<reference evidence="7" key="1">
    <citation type="journal article" date="2019" name="Sci. Rep.">
        <title>Draft genome of Tanacetum cinerariifolium, the natural source of mosquito coil.</title>
        <authorList>
            <person name="Yamashiro T."/>
            <person name="Shiraishi A."/>
            <person name="Satake H."/>
            <person name="Nakayama K."/>
        </authorList>
    </citation>
    <scope>NUCLEOTIDE SEQUENCE</scope>
</reference>
<feature type="compositionally biased region" description="Polar residues" evidence="5">
    <location>
        <begin position="51"/>
        <end position="63"/>
    </location>
</feature>
<evidence type="ECO:0000256" key="4">
    <source>
        <dbReference type="SAM" id="Coils"/>
    </source>
</evidence>
<dbReference type="InterPro" id="IPR012337">
    <property type="entry name" value="RNaseH-like_sf"/>
</dbReference>
<evidence type="ECO:0000313" key="7">
    <source>
        <dbReference type="EMBL" id="GEU32627.1"/>
    </source>
</evidence>
<keyword evidence="1" id="KW-0479">Metal-binding</keyword>
<name>A0A6L2J7T8_TANCI</name>
<dbReference type="Gene3D" id="3.30.420.10">
    <property type="entry name" value="Ribonuclease H-like superfamily/Ribonuclease H"/>
    <property type="match status" value="1"/>
</dbReference>
<feature type="compositionally biased region" description="Acidic residues" evidence="5">
    <location>
        <begin position="1889"/>
        <end position="1900"/>
    </location>
</feature>
<keyword evidence="4" id="KW-0175">Coiled coil</keyword>
<comment type="caution">
    <text evidence="7">The sequence shown here is derived from an EMBL/GenBank/DDBJ whole genome shotgun (WGS) entry which is preliminary data.</text>
</comment>
<feature type="region of interest" description="Disordered" evidence="5">
    <location>
        <begin position="785"/>
        <end position="810"/>
    </location>
</feature>
<dbReference type="InterPro" id="IPR001878">
    <property type="entry name" value="Znf_CCHC"/>
</dbReference>
<protein>
    <recommendedName>
        <fullName evidence="6">CCHC-type domain-containing protein</fullName>
    </recommendedName>
</protein>
<accession>A0A6L2J7T8</accession>
<feature type="region of interest" description="Disordered" evidence="5">
    <location>
        <begin position="1243"/>
        <end position="1264"/>
    </location>
</feature>
<evidence type="ECO:0000256" key="2">
    <source>
        <dbReference type="ARBA" id="ARBA00022801"/>
    </source>
</evidence>
<keyword evidence="2" id="KW-0378">Hydrolase</keyword>
<dbReference type="InterPro" id="IPR036397">
    <property type="entry name" value="RNaseH_sf"/>
</dbReference>
<sequence>RAQPEDSNELFQKLLEDLKELAKYKNSQSKDRSNFLNDNEDHSDQNKECFENSSDEIATSNSNPEKEEPSQESDIRQLIREECSVEASEEQKQNMEDTILELVKICRQKELLCIHDNVDDLIESALNSKLLSINSNSQLLDNKEQEVKNVVEQPAKRGTLHAIEPILSTKEPEHSLSMRYEHLSTTPEMELDEVTESSTKNLVPIPSECEVTLEDESKCDMPIQDQSSSAFTTFSNPLFKDNDDLDSSDDESLLEEDVQNEEFKIYSNPFFDEDEINSDKLDPHYFNVESDFVESLLNRDTFIDSSSKIDFSGELAHINPEITKSDFYFEEEIHLSENLLYDNSSSQLPEEHNVEEERIRRKHVDYISRMEMLFTINTCPRPTVNANTIIESLPSLPIPVHDDREVDAVDDLRVDSSILNSEHESSESEESDFDNPSVPLPPPEPPDEELNFEIDFVDEISVVRNTIVEFECIDARVEFDVSNDENDDYFSFMFVIRIFLPYLIFSKMFISFLSAESEDNIFDPGFTLHRLKFLVLDICPGPKDLHILSWKLSNSLQLDNDDLKQIDADDLEEMDLKWQMAMLTMRVGRFLQRTRRNLGSNETTSIGFDMSKVECYNCHKRWHFARECRSPKDTMNKDTQRRNVPVETSTSNALVLQCDGVGLESVEARLVVYQQNENMFEDDIKLLKLDVMLRDNALVELRKKFEKAKQERDELKLKLESYDNQVFNSIVFDCNELISSESDVSMPTSPVHDRYKSREGYHVVPPPYTGTFMPSKPDLVFQDAPTASETVSDLKDESEGDPMPTQKAHSFVQTSKHVKTTRPSVKPVKHLTLSANIRKVIPKSRGHRHSWARKECFVCKSLTHLIKDCHYYEKKMVQKPACPLTVARPVTTTVPQAKLQHQRPTKHGVNKAHSPTRMPINLRPSPNNSNFHQQVTTVKANQVNTVQSVKGNWGTYLISLTFRNSMEDMLLLMEIQKVIRSQAKDPKQNNMYNVYLRNIVPSKDLTFLFENATLDESNNWHRRLGHINFKTMNKPVKGNLVRGLPSKVFENNHTCVAVLWDESIKREYRVARPPQQNRIAERKNRTLIKAARTMLAYSLLPIPFWVEVVNTVCYVENRVLVTKPHNKTPYELLLGRTPSIGFMRPFVCLVTILNTLDPSGKFDGKADEGFLIGYSISSKAFRGINLILVPVSKKILLQVQVRRKLHLFNSMYFYPYGLLVPKILMDTASFDVKELESEVHVSPSSSDKIKKHDKKTKREAKGKSPIELSTGFRDLSDDFEEFSDNSTNKVNAVSTLVTTIELNSSNSSNTFSDVGPSNTTVSPTFGLDGKSLFMDPSQYLDDPDMPALEDIAYLDDEEDVGVEADFSNLETNITEEGIDYEEVFAPVVRIEAIRLVLAYASFMSFMVYQMDVKSAFLYGTIEEEVYVYQPPGFKDPDHPDKVYVDNIIFGSTNKDLCKAFEKLMKDKFQMSSMGELTFFLGLQVKQKQDGIFIIQDKYVAKILMKFGLIDGKSASTSIGTKKHLLKDPDGEDVDVHTYRSMISSLMYLTSSRPDIMYLKGKPHLGLWYPRDSPFNLVAYSDSDYAGASLDRKSITGGCQFLDQTVSGKDLSNPLMADNLPKIIWQICNAVSSKLLLFGLTFDAAHVLLLGHQSDASEGFEQIIDFLNAYVIQYALMVSPTIYVSCIKQFWTFISIKKMNDVVRLQALIDRKKVIITEDFVRQTLRLDDDDSVNCLPNEEIFAELARMGHEKPSTKLTFYKAFFSAQWKFLIYTILQCMSAKRTAWNEFSSSMASDVTCLATGRKFIFSKSIFDSLVRNVDSPSKFYIYLRFLQLIINAQIADLSSHNTKYTSPALTQKVFANMRRVEKGFSRVDTLLFDGMLVPQQAQDVEDAAEDEDVDHDVSVKPTPPSPIPATPPSPPQPKRIPSPPQAETTQPSPPPQQQPFQTAEISMTLLNQLLETCATLTKQVANLEQGKIAKAIEITKLGKGRGGITELDPNEDVTLEEVDAEVTKDADVQGRLEESQAKVYRLDLEHADKVLSMHETDEAEPAKVEEVIEVVTAAKLMKKKKGCNHTRPEEAATASVIMQSEVKSKDKGNRILVEEPKPLKRQAQIEQDEAFARELEAELNANINWNDVVDQVKREQRQDNTVMRYQALKRKPVIEAHTRKNMMVYLKNMVGFKMDFFRGITYTEIRPIFEKHYKSIQAFLEKGDNEIEEEGSKRKSKSFEQRAAKKQRIDEEVEELKTHLQIIPNDEDDVYIEDTPVALKVHVVDYQIHHEHNKPFYKIIRADGTHQLFLSFITFLTNFNREDLEMLWKLVQERFQSSEPKNFLDDFLLNILKTMFEKPDVEASIRRDQRGRYGLEKVKS</sequence>
<dbReference type="SUPFAM" id="SSF53098">
    <property type="entry name" value="Ribonuclease H-like"/>
    <property type="match status" value="1"/>
</dbReference>
<dbReference type="InterPro" id="IPR013103">
    <property type="entry name" value="RVT_2"/>
</dbReference>
<feature type="compositionally biased region" description="Pro residues" evidence="5">
    <location>
        <begin position="1907"/>
        <end position="1930"/>
    </location>
</feature>